<reference evidence="2 3" key="1">
    <citation type="journal article" date="2022" name="Nat. Genet.">
        <title>Improved pea reference genome and pan-genome highlight genomic features and evolutionary characteristics.</title>
        <authorList>
            <person name="Yang T."/>
            <person name="Liu R."/>
            <person name="Luo Y."/>
            <person name="Hu S."/>
            <person name="Wang D."/>
            <person name="Wang C."/>
            <person name="Pandey M.K."/>
            <person name="Ge S."/>
            <person name="Xu Q."/>
            <person name="Li N."/>
            <person name="Li G."/>
            <person name="Huang Y."/>
            <person name="Saxena R.K."/>
            <person name="Ji Y."/>
            <person name="Li M."/>
            <person name="Yan X."/>
            <person name="He Y."/>
            <person name="Liu Y."/>
            <person name="Wang X."/>
            <person name="Xiang C."/>
            <person name="Varshney R.K."/>
            <person name="Ding H."/>
            <person name="Gao S."/>
            <person name="Zong X."/>
        </authorList>
    </citation>
    <scope>NUCLEOTIDE SEQUENCE [LARGE SCALE GENOMIC DNA]</scope>
    <source>
        <strain evidence="2 3">cv. Zhongwan 6</strain>
    </source>
</reference>
<feature type="region of interest" description="Disordered" evidence="1">
    <location>
        <begin position="81"/>
        <end position="126"/>
    </location>
</feature>
<sequence length="126" mass="14033">MELLNDAHVRKTVVDVDPFYPINVSEFTVNLPKDFNDAESYEYRKFHVCGNCFGFSSTIINEYMGRGKLITPDCMMTSKASVTSTSQAAGQNAKKDAETLSENEDQASCKCEENVEYETDSNGGDF</sequence>
<keyword evidence="3" id="KW-1185">Reference proteome</keyword>
<dbReference type="Gramene" id="Psat04G0292900-T1">
    <property type="protein sequence ID" value="KAI5418490.1"/>
    <property type="gene ID" value="KIW84_042929"/>
</dbReference>
<accession>A0A9D5ATZ9</accession>
<evidence type="ECO:0000256" key="1">
    <source>
        <dbReference type="SAM" id="MobiDB-lite"/>
    </source>
</evidence>
<evidence type="ECO:0000313" key="3">
    <source>
        <dbReference type="Proteomes" id="UP001058974"/>
    </source>
</evidence>
<protein>
    <submittedName>
        <fullName evidence="2">Uncharacterized protein</fullName>
    </submittedName>
</protein>
<dbReference type="AlphaFoldDB" id="A0A9D5ATZ9"/>
<feature type="compositionally biased region" description="Polar residues" evidence="1">
    <location>
        <begin position="81"/>
        <end position="90"/>
    </location>
</feature>
<dbReference type="Proteomes" id="UP001058974">
    <property type="component" value="Chromosome 4"/>
</dbReference>
<evidence type="ECO:0000313" key="2">
    <source>
        <dbReference type="EMBL" id="KAI5418490.1"/>
    </source>
</evidence>
<comment type="caution">
    <text evidence="2">The sequence shown here is derived from an EMBL/GenBank/DDBJ whole genome shotgun (WGS) entry which is preliminary data.</text>
</comment>
<gene>
    <name evidence="2" type="ORF">KIW84_042929</name>
</gene>
<proteinExistence type="predicted"/>
<organism evidence="2 3">
    <name type="scientific">Pisum sativum</name>
    <name type="common">Garden pea</name>
    <name type="synonym">Lathyrus oleraceus</name>
    <dbReference type="NCBI Taxonomy" id="3888"/>
    <lineage>
        <taxon>Eukaryota</taxon>
        <taxon>Viridiplantae</taxon>
        <taxon>Streptophyta</taxon>
        <taxon>Embryophyta</taxon>
        <taxon>Tracheophyta</taxon>
        <taxon>Spermatophyta</taxon>
        <taxon>Magnoliopsida</taxon>
        <taxon>eudicotyledons</taxon>
        <taxon>Gunneridae</taxon>
        <taxon>Pentapetalae</taxon>
        <taxon>rosids</taxon>
        <taxon>fabids</taxon>
        <taxon>Fabales</taxon>
        <taxon>Fabaceae</taxon>
        <taxon>Papilionoideae</taxon>
        <taxon>50 kb inversion clade</taxon>
        <taxon>NPAAA clade</taxon>
        <taxon>Hologalegina</taxon>
        <taxon>IRL clade</taxon>
        <taxon>Fabeae</taxon>
        <taxon>Lathyrus</taxon>
    </lineage>
</organism>
<name>A0A9D5ATZ9_PEA</name>
<dbReference type="EMBL" id="JAMSHJ010000004">
    <property type="protein sequence ID" value="KAI5418490.1"/>
    <property type="molecule type" value="Genomic_DNA"/>
</dbReference>